<dbReference type="Proteomes" id="UP001066276">
    <property type="component" value="Chromosome 7"/>
</dbReference>
<gene>
    <name evidence="1" type="ORF">NDU88_003541</name>
</gene>
<name>A0AAV7PEY2_PLEWA</name>
<proteinExistence type="predicted"/>
<sequence length="145" mass="16275">MSKETGETEALTQHTEVILAAIQDSTTALESQIAMLAGEVGLLRSDHKKLKDRVKATEVIMWELTPQVKTLAQKLALMGNECIKSGKYQSVRPPTRWRRELGRTNSLVTKCGLNGEYVSEYSYMQRVYDILSRVCVASPTRRSPT</sequence>
<dbReference type="AlphaFoldDB" id="A0AAV7PEY2"/>
<protein>
    <submittedName>
        <fullName evidence="1">Uncharacterized protein</fullName>
    </submittedName>
</protein>
<evidence type="ECO:0000313" key="1">
    <source>
        <dbReference type="EMBL" id="KAJ1125103.1"/>
    </source>
</evidence>
<organism evidence="1 2">
    <name type="scientific">Pleurodeles waltl</name>
    <name type="common">Iberian ribbed newt</name>
    <dbReference type="NCBI Taxonomy" id="8319"/>
    <lineage>
        <taxon>Eukaryota</taxon>
        <taxon>Metazoa</taxon>
        <taxon>Chordata</taxon>
        <taxon>Craniata</taxon>
        <taxon>Vertebrata</taxon>
        <taxon>Euteleostomi</taxon>
        <taxon>Amphibia</taxon>
        <taxon>Batrachia</taxon>
        <taxon>Caudata</taxon>
        <taxon>Salamandroidea</taxon>
        <taxon>Salamandridae</taxon>
        <taxon>Pleurodelinae</taxon>
        <taxon>Pleurodeles</taxon>
    </lineage>
</organism>
<keyword evidence="2" id="KW-1185">Reference proteome</keyword>
<evidence type="ECO:0000313" key="2">
    <source>
        <dbReference type="Proteomes" id="UP001066276"/>
    </source>
</evidence>
<dbReference type="EMBL" id="JANPWB010000011">
    <property type="protein sequence ID" value="KAJ1125103.1"/>
    <property type="molecule type" value="Genomic_DNA"/>
</dbReference>
<reference evidence="1" key="1">
    <citation type="journal article" date="2022" name="bioRxiv">
        <title>Sequencing and chromosome-scale assembly of the giantPleurodeles waltlgenome.</title>
        <authorList>
            <person name="Brown T."/>
            <person name="Elewa A."/>
            <person name="Iarovenko S."/>
            <person name="Subramanian E."/>
            <person name="Araus A.J."/>
            <person name="Petzold A."/>
            <person name="Susuki M."/>
            <person name="Suzuki K.-i.T."/>
            <person name="Hayashi T."/>
            <person name="Toyoda A."/>
            <person name="Oliveira C."/>
            <person name="Osipova E."/>
            <person name="Leigh N.D."/>
            <person name="Simon A."/>
            <person name="Yun M.H."/>
        </authorList>
    </citation>
    <scope>NUCLEOTIDE SEQUENCE</scope>
    <source>
        <strain evidence="1">20211129_DDA</strain>
        <tissue evidence="1">Liver</tissue>
    </source>
</reference>
<comment type="caution">
    <text evidence="1">The sequence shown here is derived from an EMBL/GenBank/DDBJ whole genome shotgun (WGS) entry which is preliminary data.</text>
</comment>
<accession>A0AAV7PEY2</accession>